<dbReference type="Proteomes" id="UP000683360">
    <property type="component" value="Unassembled WGS sequence"/>
</dbReference>
<comment type="caution">
    <text evidence="3">The sequence shown here is derived from an EMBL/GenBank/DDBJ whole genome shotgun (WGS) entry which is preliminary data.</text>
</comment>
<keyword evidence="1" id="KW-0175">Coiled coil</keyword>
<proteinExistence type="predicted"/>
<dbReference type="EMBL" id="CAJPWZ010001281">
    <property type="protein sequence ID" value="CAG2211916.1"/>
    <property type="molecule type" value="Genomic_DNA"/>
</dbReference>
<feature type="domain" description="Integrase core" evidence="2">
    <location>
        <begin position="137"/>
        <end position="165"/>
    </location>
</feature>
<protein>
    <recommendedName>
        <fullName evidence="2">Integrase core domain-containing protein</fullName>
    </recommendedName>
</protein>
<feature type="coiled-coil region" evidence="1">
    <location>
        <begin position="9"/>
        <end position="41"/>
    </location>
</feature>
<reference evidence="3" key="1">
    <citation type="submission" date="2021-03" db="EMBL/GenBank/DDBJ databases">
        <authorList>
            <person name="Bekaert M."/>
        </authorList>
    </citation>
    <scope>NUCLEOTIDE SEQUENCE</scope>
</reference>
<dbReference type="InterPro" id="IPR058913">
    <property type="entry name" value="Integrase_dom_put"/>
</dbReference>
<keyword evidence="4" id="KW-1185">Reference proteome</keyword>
<sequence>MLARKQYDVLSVQEEKFKLEVEKIKLENEKLKLEIRRLNQWEIQEVKVKVMLLITRMKSFGLTRNPFSDINDDDLVEIVMKIKQNHLNDGEALMDGYLKARTPPIKIKRWRLRAAVHFKNRAWVQARRTVTIKRRHYSVPGPQYLWHIDGNHKLIKWKMVIHGGNMNFDIKRVSMYV</sequence>
<dbReference type="AlphaFoldDB" id="A0A8S3RTG1"/>
<evidence type="ECO:0000313" key="4">
    <source>
        <dbReference type="Proteomes" id="UP000683360"/>
    </source>
</evidence>
<evidence type="ECO:0000259" key="2">
    <source>
        <dbReference type="Pfam" id="PF24764"/>
    </source>
</evidence>
<dbReference type="PANTHER" id="PTHR46791:SF7">
    <property type="entry name" value="INTEGRASE CATALYTIC DOMAIN-CONTAINING PROTEIN"/>
    <property type="match status" value="1"/>
</dbReference>
<dbReference type="OrthoDB" id="8897654at2759"/>
<gene>
    <name evidence="3" type="ORF">MEDL_25894</name>
</gene>
<accession>A0A8S3RTG1</accession>
<evidence type="ECO:0000256" key="1">
    <source>
        <dbReference type="SAM" id="Coils"/>
    </source>
</evidence>
<organism evidence="3 4">
    <name type="scientific">Mytilus edulis</name>
    <name type="common">Blue mussel</name>
    <dbReference type="NCBI Taxonomy" id="6550"/>
    <lineage>
        <taxon>Eukaryota</taxon>
        <taxon>Metazoa</taxon>
        <taxon>Spiralia</taxon>
        <taxon>Lophotrochozoa</taxon>
        <taxon>Mollusca</taxon>
        <taxon>Bivalvia</taxon>
        <taxon>Autobranchia</taxon>
        <taxon>Pteriomorphia</taxon>
        <taxon>Mytilida</taxon>
        <taxon>Mytiloidea</taxon>
        <taxon>Mytilidae</taxon>
        <taxon>Mytilinae</taxon>
        <taxon>Mytilus</taxon>
    </lineage>
</organism>
<dbReference type="PANTHER" id="PTHR46791">
    <property type="entry name" value="EXPRESSED PROTEIN"/>
    <property type="match status" value="1"/>
</dbReference>
<name>A0A8S3RTG1_MYTED</name>
<dbReference type="Pfam" id="PF24764">
    <property type="entry name" value="rva_4"/>
    <property type="match status" value="1"/>
</dbReference>
<evidence type="ECO:0000313" key="3">
    <source>
        <dbReference type="EMBL" id="CAG2211916.1"/>
    </source>
</evidence>